<evidence type="ECO:0000256" key="1">
    <source>
        <dbReference type="SAM" id="Phobius"/>
    </source>
</evidence>
<keyword evidence="3" id="KW-1185">Reference proteome</keyword>
<feature type="transmembrane region" description="Helical" evidence="1">
    <location>
        <begin position="213"/>
        <end position="230"/>
    </location>
</feature>
<feature type="transmembrane region" description="Helical" evidence="1">
    <location>
        <begin position="270"/>
        <end position="290"/>
    </location>
</feature>
<dbReference type="Proteomes" id="UP000651112">
    <property type="component" value="Unassembled WGS sequence"/>
</dbReference>
<accession>A0ABR7XR42</accession>
<proteinExistence type="predicted"/>
<protein>
    <submittedName>
        <fullName evidence="2">Uncharacterized protein</fullName>
    </submittedName>
</protein>
<reference evidence="2 3" key="1">
    <citation type="submission" date="2020-08" db="EMBL/GenBank/DDBJ databases">
        <title>Sphingobacterium sp. DN00404 isolated from aquaculture water.</title>
        <authorList>
            <person name="Zhang M."/>
        </authorList>
    </citation>
    <scope>NUCLEOTIDE SEQUENCE [LARGE SCALE GENOMIC DNA]</scope>
    <source>
        <strain evidence="2 3">KCTC 42746</strain>
    </source>
</reference>
<feature type="transmembrane region" description="Helical" evidence="1">
    <location>
        <begin position="302"/>
        <end position="322"/>
    </location>
</feature>
<keyword evidence="1" id="KW-0812">Transmembrane</keyword>
<feature type="transmembrane region" description="Helical" evidence="1">
    <location>
        <begin position="41"/>
        <end position="64"/>
    </location>
</feature>
<feature type="transmembrane region" description="Helical" evidence="1">
    <location>
        <begin position="242"/>
        <end position="258"/>
    </location>
</feature>
<name>A0ABR7XR42_9SPHI</name>
<keyword evidence="1" id="KW-0472">Membrane</keyword>
<feature type="transmembrane region" description="Helical" evidence="1">
    <location>
        <begin position="14"/>
        <end position="35"/>
    </location>
</feature>
<organism evidence="2 3">
    <name type="scientific">Sphingobacterium chuzhouense</name>
    <dbReference type="NCBI Taxonomy" id="1742264"/>
    <lineage>
        <taxon>Bacteria</taxon>
        <taxon>Pseudomonadati</taxon>
        <taxon>Bacteroidota</taxon>
        <taxon>Sphingobacteriia</taxon>
        <taxon>Sphingobacteriales</taxon>
        <taxon>Sphingobacteriaceae</taxon>
        <taxon>Sphingobacterium</taxon>
    </lineage>
</organism>
<keyword evidence="1" id="KW-1133">Transmembrane helix</keyword>
<feature type="transmembrane region" description="Helical" evidence="1">
    <location>
        <begin position="182"/>
        <end position="207"/>
    </location>
</feature>
<sequence>MTNKHSEQTLKYSIVYRVVLVCLLISLLAVIFFLLMPIFGYPMWAFTGSKFIAILLTVPLYKLFNYTRYVFRWRAVLYPGGIDIFDPKSGKLSYSWGTDLVSMGDFNLNLLVIFRRGDKKRDYSYKISKWVSGQRLIVQSNIVYATNGKNEKLRISEQQRKEAMEETQQIFDDFFKKHKYNLLFLAYCFSLGTAGLACVYILIDIVYFEVCTAAVLCVAVALQITLVIQYRSLFTRKPLTRLVGAVFVSVTAFTFIMFDNVHAQRELFFFRWGIVFGLVVTLFIIGFVLYHDIPIYLKYDWILCLGVFILFSLYSTSALKLANMFNTGKTLGWEQGTAHSASSLRIIIPGNDPDYIKFDNTVWGTRDMGLFFSDEINESVTDARVEIRVFEGRFGIPWFYKNYHKDQSDNIRLIK</sequence>
<evidence type="ECO:0000313" key="3">
    <source>
        <dbReference type="Proteomes" id="UP000651112"/>
    </source>
</evidence>
<dbReference type="EMBL" id="JACNYL010000002">
    <property type="protein sequence ID" value="MBD1421649.1"/>
    <property type="molecule type" value="Genomic_DNA"/>
</dbReference>
<comment type="caution">
    <text evidence="2">The sequence shown here is derived from an EMBL/GenBank/DDBJ whole genome shotgun (WGS) entry which is preliminary data.</text>
</comment>
<dbReference type="RefSeq" id="WP_190313395.1">
    <property type="nucleotide sequence ID" value="NZ_JACNYL010000002.1"/>
</dbReference>
<gene>
    <name evidence="2" type="ORF">H8B21_08735</name>
</gene>
<evidence type="ECO:0000313" key="2">
    <source>
        <dbReference type="EMBL" id="MBD1421649.1"/>
    </source>
</evidence>